<comment type="caution">
    <text evidence="2">The sequence shown here is derived from an EMBL/GenBank/DDBJ whole genome shotgun (WGS) entry which is preliminary data.</text>
</comment>
<evidence type="ECO:0000259" key="1">
    <source>
        <dbReference type="PROSITE" id="PS50801"/>
    </source>
</evidence>
<dbReference type="AlphaFoldDB" id="A0A7Y9DT38"/>
<feature type="domain" description="STAS" evidence="1">
    <location>
        <begin position="191"/>
        <end position="274"/>
    </location>
</feature>
<keyword evidence="3" id="KW-1185">Reference proteome</keyword>
<evidence type="ECO:0000313" key="3">
    <source>
        <dbReference type="Proteomes" id="UP000535890"/>
    </source>
</evidence>
<dbReference type="Pfam" id="PF13466">
    <property type="entry name" value="STAS_2"/>
    <property type="match status" value="1"/>
</dbReference>
<dbReference type="SUPFAM" id="SSF52091">
    <property type="entry name" value="SpoIIaa-like"/>
    <property type="match status" value="1"/>
</dbReference>
<name>A0A7Y9DT38_9PSEU</name>
<dbReference type="InterPro" id="IPR036513">
    <property type="entry name" value="STAS_dom_sf"/>
</dbReference>
<protein>
    <recommendedName>
        <fullName evidence="1">STAS domain-containing protein</fullName>
    </recommendedName>
</protein>
<dbReference type="Gene3D" id="3.30.750.24">
    <property type="entry name" value="STAS domain"/>
    <property type="match status" value="1"/>
</dbReference>
<accession>A0A7Y9DT38</accession>
<dbReference type="RefSeq" id="WP_179792607.1">
    <property type="nucleotide sequence ID" value="NZ_BAABHP010000003.1"/>
</dbReference>
<reference evidence="2 3" key="1">
    <citation type="submission" date="2020-07" db="EMBL/GenBank/DDBJ databases">
        <title>Sequencing the genomes of 1000 actinobacteria strains.</title>
        <authorList>
            <person name="Klenk H.-P."/>
        </authorList>
    </citation>
    <scope>NUCLEOTIDE SEQUENCE [LARGE SCALE GENOMIC DNA]</scope>
    <source>
        <strain evidence="2 3">DSM 45772</strain>
    </source>
</reference>
<gene>
    <name evidence="2" type="ORF">BJ983_000784</name>
</gene>
<dbReference type="PROSITE" id="PS50801">
    <property type="entry name" value="STAS"/>
    <property type="match status" value="1"/>
</dbReference>
<proteinExistence type="predicted"/>
<sequence>MTVDTGPAHAHLLQVAENDHAQRVGTAAWLDRELAFGAKVYYKGWLGEDRRIEKHWIAGPQATVRTRRALETGQLEFMDFPRLVDLVGGTAEGLHRIQADELHRALDEGWTSVAMTQESSRRPLADETEVAVFAQQEGGYDELAARFPLHVLCQLTTAVENEVHVVHSLGVHHRDLLDVGWGAQEAQGRWRVSGDLDAHVAQRFGGALTGAMRRAREVAEQGTGESPDLHVDLGAVGFVDVACAQLMVLAARSAPPGQRLVLHDPPRLLRRLLDALERPHTIVLADGEAA</sequence>
<dbReference type="EMBL" id="JACCBN010000001">
    <property type="protein sequence ID" value="NYD34682.1"/>
    <property type="molecule type" value="Genomic_DNA"/>
</dbReference>
<evidence type="ECO:0000313" key="2">
    <source>
        <dbReference type="EMBL" id="NYD34682.1"/>
    </source>
</evidence>
<dbReference type="Proteomes" id="UP000535890">
    <property type="component" value="Unassembled WGS sequence"/>
</dbReference>
<dbReference type="InterPro" id="IPR002645">
    <property type="entry name" value="STAS_dom"/>
</dbReference>
<dbReference type="InterPro" id="IPR058548">
    <property type="entry name" value="MlaB-like_STAS"/>
</dbReference>
<organism evidence="2 3">
    <name type="scientific">Actinomycetospora corticicola</name>
    <dbReference type="NCBI Taxonomy" id="663602"/>
    <lineage>
        <taxon>Bacteria</taxon>
        <taxon>Bacillati</taxon>
        <taxon>Actinomycetota</taxon>
        <taxon>Actinomycetes</taxon>
        <taxon>Pseudonocardiales</taxon>
        <taxon>Pseudonocardiaceae</taxon>
        <taxon>Actinomycetospora</taxon>
    </lineage>
</organism>